<accession>A0ABS8NNF8</accession>
<proteinExistence type="predicted"/>
<comment type="caution">
    <text evidence="1">The sequence shown here is derived from an EMBL/GenBank/DDBJ whole genome shotgun (WGS) entry which is preliminary data.</text>
</comment>
<sequence length="394" mass="43232">MKTWFPLAAIAFFLTPFGMPNVTVADESSSSPLVYEGEEGIGKGKHIVFIANDHEYRSEQSCPTLAKILAKHHGFRCTVLFGINEQGEIQAGDAPVPGMEALKDADLLFFFTRFMKLPDEQVDLLVDYFERGGPVVGARTSTHCFNGQQGKWAKLNFNYEGDDYLGGLGEQIFGNTWHSKRGQSHYGGNHSSSSRITALSSAKDHPILSGVGTMHAYSGAYKSQPPTGSTPLVEVQVLNTFEPSDDVNEDKPKVSAGWTTDHYVAPSGEKKDARVAYFSFGAGEDLLDEDTRRCFANACLWALGMEDQIQADLDMGLVGSFVPTPFTTGALYRDGVKPSELSGWESEIMPTDHPLGGMEKQKMVRKVRTALKARPELKEHVAETYPDLYGDLAD</sequence>
<dbReference type="SUPFAM" id="SSF52317">
    <property type="entry name" value="Class I glutamine amidotransferase-like"/>
    <property type="match status" value="1"/>
</dbReference>
<reference evidence="1" key="1">
    <citation type="submission" date="2021-11" db="EMBL/GenBank/DDBJ databases">
        <title>Genome sequence.</title>
        <authorList>
            <person name="Sun Q."/>
        </authorList>
    </citation>
    <scope>NUCLEOTIDE SEQUENCE</scope>
    <source>
        <strain evidence="1">JC740</strain>
    </source>
</reference>
<dbReference type="Gene3D" id="3.40.50.880">
    <property type="match status" value="1"/>
</dbReference>
<dbReference type="RefSeq" id="WP_230275522.1">
    <property type="nucleotide sequence ID" value="NZ_JAJKFW010000025.1"/>
</dbReference>
<dbReference type="Proteomes" id="UP001430306">
    <property type="component" value="Unassembled WGS sequence"/>
</dbReference>
<protein>
    <recommendedName>
        <fullName evidence="3">Trehalose utilization</fullName>
    </recommendedName>
</protein>
<evidence type="ECO:0008006" key="3">
    <source>
        <dbReference type="Google" id="ProtNLM"/>
    </source>
</evidence>
<gene>
    <name evidence="1" type="ORF">LOC71_18755</name>
</gene>
<dbReference type="InterPro" id="IPR029062">
    <property type="entry name" value="Class_I_gatase-like"/>
</dbReference>
<name>A0ABS8NNF8_9BACT</name>
<evidence type="ECO:0000313" key="2">
    <source>
        <dbReference type="Proteomes" id="UP001430306"/>
    </source>
</evidence>
<dbReference type="EMBL" id="JAJKFW010000025">
    <property type="protein sequence ID" value="MCC9644323.1"/>
    <property type="molecule type" value="Genomic_DNA"/>
</dbReference>
<keyword evidence="2" id="KW-1185">Reference proteome</keyword>
<evidence type="ECO:0000313" key="1">
    <source>
        <dbReference type="EMBL" id="MCC9644323.1"/>
    </source>
</evidence>
<organism evidence="1 2">
    <name type="scientific">Rhodopirellula halodulae</name>
    <dbReference type="NCBI Taxonomy" id="2894198"/>
    <lineage>
        <taxon>Bacteria</taxon>
        <taxon>Pseudomonadati</taxon>
        <taxon>Planctomycetota</taxon>
        <taxon>Planctomycetia</taxon>
        <taxon>Pirellulales</taxon>
        <taxon>Pirellulaceae</taxon>
        <taxon>Rhodopirellula</taxon>
    </lineage>
</organism>